<evidence type="ECO:0000313" key="2">
    <source>
        <dbReference type="EMBL" id="TCT13523.1"/>
    </source>
</evidence>
<dbReference type="RefSeq" id="WP_132804903.1">
    <property type="nucleotide sequence ID" value="NZ_SMAK01000001.1"/>
</dbReference>
<name>A0A4R3MJK5_9HYPH</name>
<dbReference type="OrthoDB" id="64737at2"/>
<keyword evidence="1" id="KW-0812">Transmembrane</keyword>
<keyword evidence="1" id="KW-1133">Transmembrane helix</keyword>
<protein>
    <submittedName>
        <fullName evidence="2">Putative membrane protein</fullName>
    </submittedName>
</protein>
<feature type="transmembrane region" description="Helical" evidence="1">
    <location>
        <begin position="32"/>
        <end position="51"/>
    </location>
</feature>
<dbReference type="InterPro" id="IPR009781">
    <property type="entry name" value="DUF1345"/>
</dbReference>
<dbReference type="EMBL" id="SMAK01000001">
    <property type="protein sequence ID" value="TCT13523.1"/>
    <property type="molecule type" value="Genomic_DNA"/>
</dbReference>
<keyword evidence="3" id="KW-1185">Reference proteome</keyword>
<proteinExistence type="predicted"/>
<keyword evidence="1" id="KW-0472">Membrane</keyword>
<gene>
    <name evidence="2" type="ORF">EDC22_101391</name>
</gene>
<feature type="transmembrane region" description="Helical" evidence="1">
    <location>
        <begin position="7"/>
        <end position="26"/>
    </location>
</feature>
<sequence length="207" mass="22119">MTIQHPRFLAFIGIFAIVTGGALAWLPIEEAVILGFDAAAAVFIALALRLWMVDAPEDARARAARDDGGRVLLMLTAAAVLAAILLALGRMILQRSGLSPLGFGIVVGTLALAWVFSNLVYAYHYAHLYYDQAEAGDAGGIVFPEGGEPVFADFVYFALVIGMTCQTADLDISSRRIRRVATAHGLFAFFFNLGVLALTVNVLSSVL</sequence>
<feature type="transmembrane region" description="Helical" evidence="1">
    <location>
        <begin position="71"/>
        <end position="89"/>
    </location>
</feature>
<accession>A0A4R3MJK5</accession>
<evidence type="ECO:0000256" key="1">
    <source>
        <dbReference type="SAM" id="Phobius"/>
    </source>
</evidence>
<dbReference type="Proteomes" id="UP000295678">
    <property type="component" value="Unassembled WGS sequence"/>
</dbReference>
<comment type="caution">
    <text evidence="2">The sequence shown here is derived from an EMBL/GenBank/DDBJ whole genome shotgun (WGS) entry which is preliminary data.</text>
</comment>
<dbReference type="AlphaFoldDB" id="A0A4R3MJK5"/>
<evidence type="ECO:0000313" key="3">
    <source>
        <dbReference type="Proteomes" id="UP000295678"/>
    </source>
</evidence>
<feature type="transmembrane region" description="Helical" evidence="1">
    <location>
        <begin position="101"/>
        <end position="123"/>
    </location>
</feature>
<reference evidence="2 3" key="1">
    <citation type="submission" date="2019-03" db="EMBL/GenBank/DDBJ databases">
        <title>Genomic Encyclopedia of Type Strains, Phase IV (KMG-IV): sequencing the most valuable type-strain genomes for metagenomic binning, comparative biology and taxonomic classification.</title>
        <authorList>
            <person name="Goeker M."/>
        </authorList>
    </citation>
    <scope>NUCLEOTIDE SEQUENCE [LARGE SCALE GENOMIC DNA]</scope>
    <source>
        <strain evidence="2 3">DSM 19345</strain>
    </source>
</reference>
<dbReference type="Pfam" id="PF07077">
    <property type="entry name" value="DUF1345"/>
    <property type="match status" value="1"/>
</dbReference>
<feature type="transmembrane region" description="Helical" evidence="1">
    <location>
        <begin position="185"/>
        <end position="204"/>
    </location>
</feature>
<organism evidence="2 3">
    <name type="scientific">Tepidamorphus gemmatus</name>
    <dbReference type="NCBI Taxonomy" id="747076"/>
    <lineage>
        <taxon>Bacteria</taxon>
        <taxon>Pseudomonadati</taxon>
        <taxon>Pseudomonadota</taxon>
        <taxon>Alphaproteobacteria</taxon>
        <taxon>Hyphomicrobiales</taxon>
        <taxon>Tepidamorphaceae</taxon>
        <taxon>Tepidamorphus</taxon>
    </lineage>
</organism>